<organism evidence="1">
    <name type="scientific">uncultured Poseidoniia archaeon</name>
    <dbReference type="NCBI Taxonomy" id="1697135"/>
    <lineage>
        <taxon>Archaea</taxon>
        <taxon>Methanobacteriati</taxon>
        <taxon>Thermoplasmatota</taxon>
        <taxon>Candidatus Poseidoniia</taxon>
        <taxon>environmental samples</taxon>
    </lineage>
</organism>
<evidence type="ECO:0000313" key="1">
    <source>
        <dbReference type="EMBL" id="ANV79299.1"/>
    </source>
</evidence>
<name>A0A1B1TAJ4_9ARCH</name>
<accession>A0A1B1TAJ4</accession>
<protein>
    <submittedName>
        <fullName evidence="1">Uncharacterized protein</fullName>
    </submittedName>
</protein>
<sequence>MLLKAIWGVYHADGGIVGELRYVFGKLRGTAHCALCDITHSYVSEKKSMKECRSSSPVPFHLVHLNEQSERLQSITEGVTPCVVVETDEGFQVILQSDELEECEKKVELFQQKLDLALEPFTIN</sequence>
<reference evidence="1" key="2">
    <citation type="journal article" date="2015" name="ISME J.">
        <title>A new class of marine Euryarchaeota group II from the Mediterranean deep chlorophyll maximum.</title>
        <authorList>
            <person name="Martin-Cuadrado A.B."/>
            <person name="Garcia-Heredia I."/>
            <person name="Molto A.G."/>
            <person name="Lopez-Ubeda R."/>
            <person name="Kimes N."/>
            <person name="Lopez-Garcia P."/>
            <person name="Moreira D."/>
            <person name="Rodriguez-Valera F."/>
        </authorList>
    </citation>
    <scope>NUCLEOTIDE SEQUENCE</scope>
</reference>
<dbReference type="EMBL" id="KP211819">
    <property type="protein sequence ID" value="ANV79299.1"/>
    <property type="molecule type" value="Genomic_DNA"/>
</dbReference>
<reference evidence="1" key="1">
    <citation type="submission" date="2014-11" db="EMBL/GenBank/DDBJ databases">
        <authorList>
            <person name="Zhu J."/>
            <person name="Qi W."/>
            <person name="Song R."/>
        </authorList>
    </citation>
    <scope>NUCLEOTIDE SEQUENCE</scope>
</reference>
<dbReference type="AlphaFoldDB" id="A0A1B1TAJ4"/>
<proteinExistence type="predicted"/>